<evidence type="ECO:0008006" key="4">
    <source>
        <dbReference type="Google" id="ProtNLM"/>
    </source>
</evidence>
<feature type="coiled-coil region" evidence="1">
    <location>
        <begin position="27"/>
        <end position="118"/>
    </location>
</feature>
<proteinExistence type="predicted"/>
<feature type="coiled-coil region" evidence="1">
    <location>
        <begin position="169"/>
        <end position="239"/>
    </location>
</feature>
<keyword evidence="1" id="KW-0175">Coiled coil</keyword>
<protein>
    <recommendedName>
        <fullName evidence="4">DUF4200 domain-containing protein</fullName>
    </recommendedName>
</protein>
<reference evidence="2 3" key="1">
    <citation type="submission" date="2013-11" db="EMBL/GenBank/DDBJ databases">
        <title>The Genome Sequence of Plasmodium yoelii 17X.</title>
        <authorList>
            <consortium name="The Broad Institute Genomics Platform"/>
            <consortium name="The Broad Institute Genome Sequencing Center for Infectious Disease"/>
            <person name="Neafsey D."/>
            <person name="Adams J."/>
            <person name="Walker B."/>
            <person name="Young S.K."/>
            <person name="Zeng Q."/>
            <person name="Gargeya S."/>
            <person name="Fitzgerald M."/>
            <person name="Haas B."/>
            <person name="Abouelleil A."/>
            <person name="Alvarado L."/>
            <person name="Chapman S.B."/>
            <person name="Gainer-Dewar J."/>
            <person name="Goldberg J."/>
            <person name="Griggs A."/>
            <person name="Gujja S."/>
            <person name="Hansen M."/>
            <person name="Howarth C."/>
            <person name="Imamovic A."/>
            <person name="Ireland A."/>
            <person name="Larimer J."/>
            <person name="McCowan C."/>
            <person name="Murphy C."/>
            <person name="Pearson M."/>
            <person name="Poon T.W."/>
            <person name="Priest M."/>
            <person name="Roberts A."/>
            <person name="Saif S."/>
            <person name="Shea T."/>
            <person name="Sykes S."/>
            <person name="Wortman J."/>
            <person name="Nusbaum C."/>
            <person name="Birren B."/>
        </authorList>
    </citation>
    <scope>NUCLEOTIDE SEQUENCE [LARGE SCALE GENOMIC DNA]</scope>
    <source>
        <strain evidence="2 3">17X</strain>
    </source>
</reference>
<evidence type="ECO:0000313" key="2">
    <source>
        <dbReference type="EMBL" id="ETB57864.1"/>
    </source>
</evidence>
<dbReference type="AlphaFoldDB" id="V7PEL3"/>
<evidence type="ECO:0000256" key="1">
    <source>
        <dbReference type="SAM" id="Coils"/>
    </source>
</evidence>
<accession>V7PEL3</accession>
<dbReference type="OrthoDB" id="372298at2759"/>
<gene>
    <name evidence="2" type="ORF">YYC_04664</name>
</gene>
<keyword evidence="3" id="KW-1185">Reference proteome</keyword>
<evidence type="ECO:0000313" key="3">
    <source>
        <dbReference type="Proteomes" id="UP000018538"/>
    </source>
</evidence>
<name>V7PEL3_PLAYE</name>
<dbReference type="Proteomes" id="UP000018538">
    <property type="component" value="Unassembled WGS sequence"/>
</dbReference>
<organism evidence="2 3">
    <name type="scientific">Plasmodium yoelii 17X</name>
    <dbReference type="NCBI Taxonomy" id="1323249"/>
    <lineage>
        <taxon>Eukaryota</taxon>
        <taxon>Sar</taxon>
        <taxon>Alveolata</taxon>
        <taxon>Apicomplexa</taxon>
        <taxon>Aconoidasida</taxon>
        <taxon>Haemosporida</taxon>
        <taxon>Plasmodiidae</taxon>
        <taxon>Plasmodium</taxon>
        <taxon>Plasmodium (Vinckeia)</taxon>
    </lineage>
</organism>
<dbReference type="EMBL" id="KI635795">
    <property type="protein sequence ID" value="ETB57864.1"/>
    <property type="molecule type" value="Genomic_DNA"/>
</dbReference>
<sequence>MENIKGQCNDNAETSASINKNLDIPLITKKKLNLRDLKCKNKDLSRKCAEIKQIFNEKENYFSFKEKGYNANKEKLIKEYKQAMKDNYDRQIILEEKIKNKENKIKLYDLQIKKFKLNIGDMHERIKKARYETLEREKSLSFLDQFKDNPSELVQLDMFDRLETIFSSRKFIKKKKEKLNAKINIIKEKIKELEEKNNLILINKETQYKKLQEESERIINNEKEIKEELKENINEHNKDALLLYKIISCIDNFLSRFSSFLPELRHYNIKKDDVNSEKKNKAQDIIEDPYFIDTVDFNNLEDEILKKLDLIYKYIKDTIYIINKAKKEIPLKDGNQIKAVEYNLSKNIPYTYCVNISIYMYFQKCIFLYKLMDLFSCPYKLSYIFR</sequence>